<dbReference type="STRING" id="1219032.GCA_001515545_00848"/>
<reference evidence="2" key="1">
    <citation type="submission" date="2017-09" db="EMBL/GenBank/DDBJ databases">
        <title>FDA dAtabase for Regulatory Grade micrObial Sequences (FDA-ARGOS): Supporting development and validation of Infectious Disease Dx tests.</title>
        <authorList>
            <person name="Minogue T."/>
            <person name="Wolcott M."/>
            <person name="Wasieloski L."/>
            <person name="Aguilar W."/>
            <person name="Moore D."/>
            <person name="Tallon L."/>
            <person name="Sadzewicz L."/>
            <person name="Ott S."/>
            <person name="Zhao X."/>
            <person name="Nagaraj S."/>
            <person name="Vavikolanu K."/>
            <person name="Aluvathingal J."/>
            <person name="Nadendla S."/>
            <person name="Sichtig H."/>
        </authorList>
    </citation>
    <scope>NUCLEOTIDE SEQUENCE [LARGE SCALE GENOMIC DNA]</scope>
    <source>
        <strain evidence="2">FDAARGOS_394</strain>
    </source>
</reference>
<dbReference type="AlphaFoldDB" id="A0A2A7UY15"/>
<evidence type="ECO:0000313" key="1">
    <source>
        <dbReference type="EMBL" id="PEH90138.1"/>
    </source>
</evidence>
<dbReference type="OrthoDB" id="8564199at2"/>
<comment type="caution">
    <text evidence="1">The sequence shown here is derived from an EMBL/GenBank/DDBJ whole genome shotgun (WGS) entry which is preliminary data.</text>
</comment>
<dbReference type="Pfam" id="PF06891">
    <property type="entry name" value="P2_Phage_GpR"/>
    <property type="match status" value="1"/>
</dbReference>
<proteinExistence type="predicted"/>
<protein>
    <submittedName>
        <fullName evidence="1">Phage tail protein</fullName>
    </submittedName>
</protein>
<dbReference type="RefSeq" id="WP_066533757.1">
    <property type="nucleotide sequence ID" value="NZ_PDEA01000001.1"/>
</dbReference>
<dbReference type="GeneID" id="80802411"/>
<organism evidence="1 2">
    <name type="scientific">Comamonas terrigena</name>
    <dbReference type="NCBI Taxonomy" id="32013"/>
    <lineage>
        <taxon>Bacteria</taxon>
        <taxon>Pseudomonadati</taxon>
        <taxon>Pseudomonadota</taxon>
        <taxon>Betaproteobacteria</taxon>
        <taxon>Burkholderiales</taxon>
        <taxon>Comamonadaceae</taxon>
        <taxon>Comamonas</taxon>
    </lineage>
</organism>
<accession>A0A2A7UY15</accession>
<keyword evidence="2" id="KW-1185">Reference proteome</keyword>
<evidence type="ECO:0000313" key="2">
    <source>
        <dbReference type="Proteomes" id="UP000220246"/>
    </source>
</evidence>
<gene>
    <name evidence="1" type="ORF">CRM82_17460</name>
</gene>
<dbReference type="EMBL" id="PDEA01000001">
    <property type="protein sequence ID" value="PEH90138.1"/>
    <property type="molecule type" value="Genomic_DNA"/>
</dbReference>
<dbReference type="InterPro" id="IPR009678">
    <property type="entry name" value="Phage_tail_completion_R"/>
</dbReference>
<sequence>MRKPPSLRAHLTAALPEFARDPERLMMFVLDGRIATTGTAALGWQWHYTLRTVLCDFTGHPDAAVGPILVWLRAHQSDLLNNPQSKGQAIRIQAEYLNTQALDLVLDLQLTESVHACTLEGGAPGAFELLHRAEPPGPADMPHDPVTSLYLNGQQLAAWPPLAP</sequence>
<dbReference type="Proteomes" id="UP000220246">
    <property type="component" value="Unassembled WGS sequence"/>
</dbReference>
<name>A0A2A7UY15_COMTR</name>